<feature type="region of interest" description="Disordered" evidence="1">
    <location>
        <begin position="374"/>
        <end position="394"/>
    </location>
</feature>
<accession>A0A438ALA8</accession>
<dbReference type="SUPFAM" id="SSF53756">
    <property type="entry name" value="UDP-Glycosyltransferase/glycogen phosphorylase"/>
    <property type="match status" value="1"/>
</dbReference>
<dbReference type="OrthoDB" id="9809594at2"/>
<reference evidence="3 4" key="1">
    <citation type="submission" date="2018-11" db="EMBL/GenBank/DDBJ databases">
        <title>Mesobaculum littorinae gen. nov., sp. nov., isolated from Littorina scabra that represents a novel genus of the order Rhodobacteraceae.</title>
        <authorList>
            <person name="Li F."/>
        </authorList>
    </citation>
    <scope>NUCLEOTIDE SEQUENCE [LARGE SCALE GENOMIC DNA]</scope>
    <source>
        <strain evidence="3 4">M0103</strain>
    </source>
</reference>
<dbReference type="GO" id="GO:0016758">
    <property type="term" value="F:hexosyltransferase activity"/>
    <property type="evidence" value="ECO:0007669"/>
    <property type="project" value="InterPro"/>
</dbReference>
<dbReference type="InterPro" id="IPR007235">
    <property type="entry name" value="Glyco_trans_28_C"/>
</dbReference>
<feature type="domain" description="Glycosyl transferase family 28 C-terminal" evidence="2">
    <location>
        <begin position="255"/>
        <end position="336"/>
    </location>
</feature>
<evidence type="ECO:0000259" key="2">
    <source>
        <dbReference type="Pfam" id="PF04101"/>
    </source>
</evidence>
<organism evidence="3 4">
    <name type="scientific">Mesobaculum littorinae</name>
    <dbReference type="NCBI Taxonomy" id="2486419"/>
    <lineage>
        <taxon>Bacteria</taxon>
        <taxon>Pseudomonadati</taxon>
        <taxon>Pseudomonadota</taxon>
        <taxon>Alphaproteobacteria</taxon>
        <taxon>Rhodobacterales</taxon>
        <taxon>Roseobacteraceae</taxon>
        <taxon>Mesobaculum</taxon>
    </lineage>
</organism>
<dbReference type="PANTHER" id="PTHR21015">
    <property type="entry name" value="UDP-N-ACETYLGLUCOSAMINE--N-ACETYLMURAMYL-(PENTAPEPTIDE) PYROPHOSPHORYL-UNDECAPRENOL N-ACETYLGLUCOSAMINE TRANSFERASE 1"/>
    <property type="match status" value="1"/>
</dbReference>
<evidence type="ECO:0000256" key="1">
    <source>
        <dbReference type="SAM" id="MobiDB-lite"/>
    </source>
</evidence>
<dbReference type="EMBL" id="RQXX01000001">
    <property type="protein sequence ID" value="RVV99452.1"/>
    <property type="molecule type" value="Genomic_DNA"/>
</dbReference>
<dbReference type="RefSeq" id="WP_127904894.1">
    <property type="nucleotide sequence ID" value="NZ_RQXX01000001.1"/>
</dbReference>
<dbReference type="AlphaFoldDB" id="A0A438ALA8"/>
<evidence type="ECO:0000313" key="4">
    <source>
        <dbReference type="Proteomes" id="UP000285908"/>
    </source>
</evidence>
<dbReference type="Pfam" id="PF04101">
    <property type="entry name" value="Glyco_tran_28_C"/>
    <property type="match status" value="1"/>
</dbReference>
<protein>
    <recommendedName>
        <fullName evidence="2">Glycosyl transferase family 28 C-terminal domain-containing protein</fullName>
    </recommendedName>
</protein>
<proteinExistence type="predicted"/>
<evidence type="ECO:0000313" key="3">
    <source>
        <dbReference type="EMBL" id="RVV99452.1"/>
    </source>
</evidence>
<name>A0A438ALA8_9RHOB</name>
<keyword evidence="4" id="KW-1185">Reference proteome</keyword>
<dbReference type="Proteomes" id="UP000285908">
    <property type="component" value="Unassembled WGS sequence"/>
</dbReference>
<dbReference type="PANTHER" id="PTHR21015:SF22">
    <property type="entry name" value="GLYCOSYLTRANSFERASE"/>
    <property type="match status" value="1"/>
</dbReference>
<dbReference type="Gene3D" id="3.40.50.2000">
    <property type="entry name" value="Glycogen Phosphorylase B"/>
    <property type="match status" value="1"/>
</dbReference>
<sequence>MRDLLDPPAAAPFGYFVHHQGRGHAERCAAVVNALPDTRPVTVFCARDDIFPALRPGVEVRRIPSLFEPPEEGVPHMDHVPTPETLHCAPLGWSTIRTAMAKMAGWFAEAAPALMISDVSAEVAQLARICSVPHVKVVQHGDRTDPGHRAAYDGAAGLLAPFHPDLAQPDWAPMMRERMFFAPGLGLDTRMPGQAEARARLGIAADAKVALVISGGGGNGFAEAPLGVAARSFPQMEWIAIGHVQRDWHATLPANLTLAGWVDTAAEHIAAADLVVASTGNTTCHQILAAGKAWIAVPEWRYFDEQVEKARALHRVGAALHLPHLPASAHRWRAAVAEAFATHDPAVQRALVTPRAAQDTADWLETLSARLWRGPASDPSPAHPDFPSRKVSAP</sequence>
<comment type="caution">
    <text evidence="3">The sequence shown here is derived from an EMBL/GenBank/DDBJ whole genome shotgun (WGS) entry which is preliminary data.</text>
</comment>
<gene>
    <name evidence="3" type="ORF">EKE94_01850</name>
</gene>